<accession>A0ABT2M3G3</accession>
<sequence length="303" mass="36620">MKDVELKDIRIEDYNKLQKYYLMRRPETADSNLLDLYMWTDCYPTQYFCNEKGVMWVAKSEDNKYYSSVPCCRNEDLKECFYDTQKYFNEVLNKKLVMYVVDKEAVDILNLPEDKYTVIPDRTYYDYVYDAQKLQTLSGRKYHKKKNHYNAFCREYEGRYEFKLLDSTHHDEIMDYLENWKQHKEHTEEKEFIDFEAIGIKYLLEHENVFDYKIGSVYIDDKLEAFTIGNYYKQEDMVYIPVEKANPNIRGLYTFICSEFLKVAFPNAAKENREDDMGLEGLRKSKLSYNPIYMVEKYTIIQK</sequence>
<dbReference type="Gene3D" id="3.40.630.30">
    <property type="match status" value="1"/>
</dbReference>
<dbReference type="EMBL" id="JAODBU010000007">
    <property type="protein sequence ID" value="MCT7399167.1"/>
    <property type="molecule type" value="Genomic_DNA"/>
</dbReference>
<dbReference type="InterPro" id="IPR016181">
    <property type="entry name" value="Acyl_CoA_acyltransferase"/>
</dbReference>
<organism evidence="2 3">
    <name type="scientific">Eubacterium album</name>
    <dbReference type="NCBI Taxonomy" id="2978477"/>
    <lineage>
        <taxon>Bacteria</taxon>
        <taxon>Bacillati</taxon>
        <taxon>Bacillota</taxon>
        <taxon>Clostridia</taxon>
        <taxon>Eubacteriales</taxon>
        <taxon>Eubacteriaceae</taxon>
        <taxon>Eubacterium</taxon>
    </lineage>
</organism>
<keyword evidence="3" id="KW-1185">Reference proteome</keyword>
<dbReference type="InterPro" id="IPR016732">
    <property type="entry name" value="UCP018688"/>
</dbReference>
<evidence type="ECO:0000313" key="2">
    <source>
        <dbReference type="EMBL" id="MCT7399167.1"/>
    </source>
</evidence>
<dbReference type="RefSeq" id="WP_022089845.1">
    <property type="nucleotide sequence ID" value="NZ_JAODBU010000007.1"/>
</dbReference>
<dbReference type="Pfam" id="PF09924">
    <property type="entry name" value="LPG_synthase_C"/>
    <property type="match status" value="1"/>
</dbReference>
<dbReference type="PIRSF" id="PIRSF018688">
    <property type="entry name" value="UCP018688"/>
    <property type="match status" value="1"/>
</dbReference>
<dbReference type="PANTHER" id="PTHR41373">
    <property type="entry name" value="DUF2156 DOMAIN-CONTAINING PROTEIN"/>
    <property type="match status" value="1"/>
</dbReference>
<feature type="domain" description="Phosphatidylglycerol lysyltransferase C-terminal" evidence="1">
    <location>
        <begin position="30"/>
        <end position="300"/>
    </location>
</feature>
<gene>
    <name evidence="2" type="ORF">N5B56_08750</name>
</gene>
<proteinExistence type="predicted"/>
<protein>
    <submittedName>
        <fullName evidence="2">Phosphatidylglycerol lysyltransferase domain-containing protein</fullName>
    </submittedName>
</protein>
<dbReference type="PANTHER" id="PTHR41373:SF1">
    <property type="entry name" value="PHOSPHATIDYLGLYCEROL LYSYLTRANSFERASE C-TERMINAL DOMAIN-CONTAINING PROTEIN"/>
    <property type="match status" value="1"/>
</dbReference>
<name>A0ABT2M3G3_9FIRM</name>
<dbReference type="InterPro" id="IPR024320">
    <property type="entry name" value="LPG_synthase_C"/>
</dbReference>
<dbReference type="SUPFAM" id="SSF55729">
    <property type="entry name" value="Acyl-CoA N-acyltransferases (Nat)"/>
    <property type="match status" value="2"/>
</dbReference>
<evidence type="ECO:0000259" key="1">
    <source>
        <dbReference type="Pfam" id="PF09924"/>
    </source>
</evidence>
<reference evidence="2" key="1">
    <citation type="submission" date="2022-09" db="EMBL/GenBank/DDBJ databases">
        <title>Eubacterium sp. LFL-14 isolated from human feces.</title>
        <authorList>
            <person name="Liu F."/>
        </authorList>
    </citation>
    <scope>NUCLEOTIDE SEQUENCE</scope>
    <source>
        <strain evidence="2">LFL-14</strain>
    </source>
</reference>
<comment type="caution">
    <text evidence="2">The sequence shown here is derived from an EMBL/GenBank/DDBJ whole genome shotgun (WGS) entry which is preliminary data.</text>
</comment>
<dbReference type="Proteomes" id="UP001431199">
    <property type="component" value="Unassembled WGS sequence"/>
</dbReference>
<evidence type="ECO:0000313" key="3">
    <source>
        <dbReference type="Proteomes" id="UP001431199"/>
    </source>
</evidence>